<reference evidence="2" key="1">
    <citation type="journal article" date="2020" name="J Insects Food Feed">
        <title>The yellow mealworm (Tenebrio molitor) genome: a resource for the emerging insects as food and feed industry.</title>
        <authorList>
            <person name="Eriksson T."/>
            <person name="Andere A."/>
            <person name="Kelstrup H."/>
            <person name="Emery V."/>
            <person name="Picard C."/>
        </authorList>
    </citation>
    <scope>NUCLEOTIDE SEQUENCE</scope>
    <source>
        <strain evidence="2">Stoneville</strain>
        <tissue evidence="2">Whole head</tissue>
    </source>
</reference>
<protein>
    <submittedName>
        <fullName evidence="2">Uncharacterized protein</fullName>
    </submittedName>
</protein>
<keyword evidence="3" id="KW-1185">Reference proteome</keyword>
<evidence type="ECO:0000313" key="3">
    <source>
        <dbReference type="Proteomes" id="UP000719412"/>
    </source>
</evidence>
<feature type="compositionally biased region" description="Basic and acidic residues" evidence="1">
    <location>
        <begin position="122"/>
        <end position="133"/>
    </location>
</feature>
<name>A0A8J6LQ35_TENMO</name>
<dbReference type="Proteomes" id="UP000719412">
    <property type="component" value="Unassembled WGS sequence"/>
</dbReference>
<reference evidence="2" key="2">
    <citation type="submission" date="2021-08" db="EMBL/GenBank/DDBJ databases">
        <authorList>
            <person name="Eriksson T."/>
        </authorList>
    </citation>
    <scope>NUCLEOTIDE SEQUENCE</scope>
    <source>
        <strain evidence="2">Stoneville</strain>
        <tissue evidence="2">Whole head</tissue>
    </source>
</reference>
<gene>
    <name evidence="2" type="ORF">GEV33_001565</name>
</gene>
<evidence type="ECO:0000313" key="2">
    <source>
        <dbReference type="EMBL" id="KAH0821226.1"/>
    </source>
</evidence>
<comment type="caution">
    <text evidence="2">The sequence shown here is derived from an EMBL/GenBank/DDBJ whole genome shotgun (WGS) entry which is preliminary data.</text>
</comment>
<sequence length="246" mass="28055">MDSSPKCPTYGTEISYLRREIFEFLKSQLNENVNAQCGIIEADVSNKLQGEYVMPKHVKESLRQLIMGMKKRWKEASRCEKYFLEKFHDWLNVPFTIATVDECAGSPETTSGGRPSTLWSDLSDRSKSRRTEKVRAEHSVDELAFATQMAMRSAKQLDASKVVKDITVCSPSKASTYLKSVERAPEEELTPAEALSLLVEYRLSKSQYNGIRAVSLNKNSKMYPAYYKVLQCKEQCYPADITLKEY</sequence>
<evidence type="ECO:0000256" key="1">
    <source>
        <dbReference type="SAM" id="MobiDB-lite"/>
    </source>
</evidence>
<dbReference type="EMBL" id="JABDTM020008872">
    <property type="protein sequence ID" value="KAH0821226.1"/>
    <property type="molecule type" value="Genomic_DNA"/>
</dbReference>
<feature type="compositionally biased region" description="Polar residues" evidence="1">
    <location>
        <begin position="107"/>
        <end position="120"/>
    </location>
</feature>
<dbReference type="AlphaFoldDB" id="A0A8J6LQ35"/>
<accession>A0A8J6LQ35</accession>
<proteinExistence type="predicted"/>
<feature type="region of interest" description="Disordered" evidence="1">
    <location>
        <begin position="106"/>
        <end position="133"/>
    </location>
</feature>
<organism evidence="2 3">
    <name type="scientific">Tenebrio molitor</name>
    <name type="common">Yellow mealworm beetle</name>
    <dbReference type="NCBI Taxonomy" id="7067"/>
    <lineage>
        <taxon>Eukaryota</taxon>
        <taxon>Metazoa</taxon>
        <taxon>Ecdysozoa</taxon>
        <taxon>Arthropoda</taxon>
        <taxon>Hexapoda</taxon>
        <taxon>Insecta</taxon>
        <taxon>Pterygota</taxon>
        <taxon>Neoptera</taxon>
        <taxon>Endopterygota</taxon>
        <taxon>Coleoptera</taxon>
        <taxon>Polyphaga</taxon>
        <taxon>Cucujiformia</taxon>
        <taxon>Tenebrionidae</taxon>
        <taxon>Tenebrio</taxon>
    </lineage>
</organism>